<sequence>MHSPSLPPDIFEEVIRHLRFEHLSLSACSLVCRTWVYPARRHLFYSLQVPEARSDLLQFLSTTPEVSQHIKELRLGHDNPLVKSRHRLNPSSLRRLLQCLPSLRSLSINAGFWEPSMTNDIPSEALPLNFPLLHSLSLTRVIIGGGTYGGIFGIRYSLLRLLALFPSLKQVHLLHTWVGDDSHLAQVSNEGLSSLDLALEKLVIHSQQSPGSLLNFFQVTRCFREIHQLDISCPEAGLVQPLHDFLIEAGSRITNLRLDLTCAVHWVMAENVRFDEVDLSPCSSLKTLHLCLGLGEQAGWHDVWYWNAVAHILTTATTSIQSLVFEVSVHHRSQNLKTFKAIDWMRVDDVISRFSTLKNFVIHIQTDPTENQGQVHSEELKEAFRARFPSVPSEIFH</sequence>
<name>A0AAD5YMG1_9APHY</name>
<dbReference type="Proteomes" id="UP001212997">
    <property type="component" value="Unassembled WGS sequence"/>
</dbReference>
<dbReference type="AlphaFoldDB" id="A0AAD5YMG1"/>
<evidence type="ECO:0008006" key="3">
    <source>
        <dbReference type="Google" id="ProtNLM"/>
    </source>
</evidence>
<dbReference type="SUPFAM" id="SSF81383">
    <property type="entry name" value="F-box domain"/>
    <property type="match status" value="1"/>
</dbReference>
<proteinExistence type="predicted"/>
<dbReference type="InterPro" id="IPR036047">
    <property type="entry name" value="F-box-like_dom_sf"/>
</dbReference>
<accession>A0AAD5YMG1</accession>
<organism evidence="1 2">
    <name type="scientific">Meripilus lineatus</name>
    <dbReference type="NCBI Taxonomy" id="2056292"/>
    <lineage>
        <taxon>Eukaryota</taxon>
        <taxon>Fungi</taxon>
        <taxon>Dikarya</taxon>
        <taxon>Basidiomycota</taxon>
        <taxon>Agaricomycotina</taxon>
        <taxon>Agaricomycetes</taxon>
        <taxon>Polyporales</taxon>
        <taxon>Meripilaceae</taxon>
        <taxon>Meripilus</taxon>
    </lineage>
</organism>
<reference evidence="1" key="1">
    <citation type="submission" date="2022-07" db="EMBL/GenBank/DDBJ databases">
        <title>Genome Sequence of Physisporinus lineatus.</title>
        <authorList>
            <person name="Buettner E."/>
        </authorList>
    </citation>
    <scope>NUCLEOTIDE SEQUENCE</scope>
    <source>
        <strain evidence="1">VT162</strain>
    </source>
</reference>
<comment type="caution">
    <text evidence="1">The sequence shown here is derived from an EMBL/GenBank/DDBJ whole genome shotgun (WGS) entry which is preliminary data.</text>
</comment>
<evidence type="ECO:0000313" key="1">
    <source>
        <dbReference type="EMBL" id="KAJ3489816.1"/>
    </source>
</evidence>
<evidence type="ECO:0000313" key="2">
    <source>
        <dbReference type="Proteomes" id="UP001212997"/>
    </source>
</evidence>
<keyword evidence="2" id="KW-1185">Reference proteome</keyword>
<gene>
    <name evidence="1" type="ORF">NLI96_g1851</name>
</gene>
<protein>
    <recommendedName>
        <fullName evidence="3">F-box domain-containing protein</fullName>
    </recommendedName>
</protein>
<dbReference type="EMBL" id="JANAWD010000038">
    <property type="protein sequence ID" value="KAJ3489816.1"/>
    <property type="molecule type" value="Genomic_DNA"/>
</dbReference>